<dbReference type="Proteomes" id="UP001610334">
    <property type="component" value="Unassembled WGS sequence"/>
</dbReference>
<dbReference type="SMART" id="SM00066">
    <property type="entry name" value="GAL4"/>
    <property type="match status" value="1"/>
</dbReference>
<evidence type="ECO:0000259" key="6">
    <source>
        <dbReference type="PROSITE" id="PS50048"/>
    </source>
</evidence>
<keyword evidence="2" id="KW-0238">DNA-binding</keyword>
<name>A0ABR4GRE5_9EURO</name>
<keyword evidence="1" id="KW-0805">Transcription regulation</keyword>
<evidence type="ECO:0000256" key="5">
    <source>
        <dbReference type="SAM" id="MobiDB-lite"/>
    </source>
</evidence>
<dbReference type="CDD" id="cd00067">
    <property type="entry name" value="GAL4"/>
    <property type="match status" value="1"/>
</dbReference>
<evidence type="ECO:0000313" key="7">
    <source>
        <dbReference type="EMBL" id="KAL2801637.1"/>
    </source>
</evidence>
<protein>
    <recommendedName>
        <fullName evidence="6">Zn(2)-C6 fungal-type domain-containing protein</fullName>
    </recommendedName>
</protein>
<evidence type="ECO:0000256" key="4">
    <source>
        <dbReference type="ARBA" id="ARBA00023242"/>
    </source>
</evidence>
<dbReference type="InterPro" id="IPR036864">
    <property type="entry name" value="Zn2-C6_fun-type_DNA-bd_sf"/>
</dbReference>
<dbReference type="EMBL" id="JBFXLT010000282">
    <property type="protein sequence ID" value="KAL2801637.1"/>
    <property type="molecule type" value="Genomic_DNA"/>
</dbReference>
<evidence type="ECO:0000313" key="8">
    <source>
        <dbReference type="Proteomes" id="UP001610334"/>
    </source>
</evidence>
<evidence type="ECO:0000256" key="3">
    <source>
        <dbReference type="ARBA" id="ARBA00023163"/>
    </source>
</evidence>
<accession>A0ABR4GRE5</accession>
<dbReference type="Gene3D" id="4.10.240.10">
    <property type="entry name" value="Zn(2)-C6 fungal-type DNA-binding domain"/>
    <property type="match status" value="1"/>
</dbReference>
<keyword evidence="3" id="KW-0804">Transcription</keyword>
<feature type="domain" description="Zn(2)-C6 fungal-type" evidence="6">
    <location>
        <begin position="22"/>
        <end position="56"/>
    </location>
</feature>
<evidence type="ECO:0000256" key="1">
    <source>
        <dbReference type="ARBA" id="ARBA00023015"/>
    </source>
</evidence>
<keyword evidence="8" id="KW-1185">Reference proteome</keyword>
<feature type="region of interest" description="Disordered" evidence="5">
    <location>
        <begin position="58"/>
        <end position="110"/>
    </location>
</feature>
<keyword evidence="4" id="KW-0539">Nucleus</keyword>
<organism evidence="7 8">
    <name type="scientific">Aspergillus granulosus</name>
    <dbReference type="NCBI Taxonomy" id="176169"/>
    <lineage>
        <taxon>Eukaryota</taxon>
        <taxon>Fungi</taxon>
        <taxon>Dikarya</taxon>
        <taxon>Ascomycota</taxon>
        <taxon>Pezizomycotina</taxon>
        <taxon>Eurotiomycetes</taxon>
        <taxon>Eurotiomycetidae</taxon>
        <taxon>Eurotiales</taxon>
        <taxon>Aspergillaceae</taxon>
        <taxon>Aspergillus</taxon>
        <taxon>Aspergillus subgen. Nidulantes</taxon>
    </lineage>
</organism>
<dbReference type="PROSITE" id="PS00463">
    <property type="entry name" value="ZN2_CY6_FUNGAL_1"/>
    <property type="match status" value="1"/>
</dbReference>
<reference evidence="7 8" key="1">
    <citation type="submission" date="2024-07" db="EMBL/GenBank/DDBJ databases">
        <title>Section-level genome sequencing and comparative genomics of Aspergillus sections Usti and Cavernicolus.</title>
        <authorList>
            <consortium name="Lawrence Berkeley National Laboratory"/>
            <person name="Nybo J.L."/>
            <person name="Vesth T.C."/>
            <person name="Theobald S."/>
            <person name="Frisvad J.C."/>
            <person name="Larsen T.O."/>
            <person name="Kjaerboelling I."/>
            <person name="Rothschild-Mancinelli K."/>
            <person name="Lyhne E.K."/>
            <person name="Kogle M.E."/>
            <person name="Barry K."/>
            <person name="Clum A."/>
            <person name="Na H."/>
            <person name="Ledsgaard L."/>
            <person name="Lin J."/>
            <person name="Lipzen A."/>
            <person name="Kuo A."/>
            <person name="Riley R."/>
            <person name="Mondo S."/>
            <person name="Labutti K."/>
            <person name="Haridas S."/>
            <person name="Pangalinan J."/>
            <person name="Salamov A.A."/>
            <person name="Simmons B.A."/>
            <person name="Magnuson J.K."/>
            <person name="Chen J."/>
            <person name="Drula E."/>
            <person name="Henrissat B."/>
            <person name="Wiebenga A."/>
            <person name="Lubbers R.J."/>
            <person name="Gomes A.C."/>
            <person name="Makela M.R."/>
            <person name="Stajich J."/>
            <person name="Grigoriev I.V."/>
            <person name="Mortensen U.H."/>
            <person name="De Vries R.P."/>
            <person name="Baker S.E."/>
            <person name="Andersen M.R."/>
        </authorList>
    </citation>
    <scope>NUCLEOTIDE SEQUENCE [LARGE SCALE GENOMIC DNA]</scope>
    <source>
        <strain evidence="7 8">CBS 588.65</strain>
    </source>
</reference>
<comment type="caution">
    <text evidence="7">The sequence shown here is derived from an EMBL/GenBank/DDBJ whole genome shotgun (WGS) entry which is preliminary data.</text>
</comment>
<dbReference type="SUPFAM" id="SSF57701">
    <property type="entry name" value="Zn2/Cys6 DNA-binding domain"/>
    <property type="match status" value="1"/>
</dbReference>
<dbReference type="InterPro" id="IPR001138">
    <property type="entry name" value="Zn2Cys6_DnaBD"/>
</dbReference>
<proteinExistence type="predicted"/>
<gene>
    <name evidence="7" type="ORF">BJX63DRAFT_442098</name>
</gene>
<evidence type="ECO:0000256" key="2">
    <source>
        <dbReference type="ARBA" id="ARBA00023125"/>
    </source>
</evidence>
<sequence>MTRMAGTHPPIDGIIEPQFRLACEECHARKIRCELSVASSGGSCKACALNQRRCVFSLRSRTGRPRKHPPTPSSPPQKLSSMQSRPIKSSRAEPSQHPPLSIPASMRPAQTEQIGSLLQQHIGSAPDGQGHIWVSEENNPAGWNESAWQQPHPTLASSPGPFGALLQPGLGWWGTTDSIHFTIQGSRTGFISEAGISDLTPLDTIIGLEGPDNTGEAPQCAREQGFLDALKLYSGLYNNCESTNLDLLTEAGQCRVRSIAKLFDELSQAAFALQADNDTLPSSSSPLCSDVPEAEIIRVALREAIQVSIGIIQYNFQLHHSTTTGPVDGSEQLCSSRQAYRSKTCNCLVTAKEKQLGIQFGGLELLIRLEFSLIRFRHVVSKAECLHTGQPSPQRLRCNCWVNFAPVVDTARSQVSELLKQFRTLWD</sequence>
<dbReference type="PROSITE" id="PS50048">
    <property type="entry name" value="ZN2_CY6_FUNGAL_2"/>
    <property type="match status" value="1"/>
</dbReference>